<reference evidence="1" key="1">
    <citation type="journal article" date="2012" name="Nature">
        <title>The tomato genome sequence provides insights into fleshy fruit evolution.</title>
        <authorList>
            <consortium name="Tomato Genome Consortium"/>
        </authorList>
    </citation>
    <scope>NUCLEOTIDE SEQUENCE [LARGE SCALE GENOMIC DNA]</scope>
    <source>
        <strain evidence="1">cv. Heinz 1706</strain>
    </source>
</reference>
<proteinExistence type="predicted"/>
<dbReference type="AlphaFoldDB" id="A0A3Q7GT82"/>
<dbReference type="PaxDb" id="4081-Solyc06g010040.2.1"/>
<evidence type="ECO:0000313" key="1">
    <source>
        <dbReference type="EnsemblPlants" id="Solyc06g010040.3.1"/>
    </source>
</evidence>
<reference evidence="1" key="2">
    <citation type="submission" date="2019-01" db="UniProtKB">
        <authorList>
            <consortium name="EnsemblPlants"/>
        </authorList>
    </citation>
    <scope>IDENTIFICATION</scope>
    <source>
        <strain evidence="1">cv. Heinz 1706</strain>
    </source>
</reference>
<evidence type="ECO:0000313" key="2">
    <source>
        <dbReference type="Proteomes" id="UP000004994"/>
    </source>
</evidence>
<dbReference type="Proteomes" id="UP000004994">
    <property type="component" value="Chromosome 6"/>
</dbReference>
<protein>
    <submittedName>
        <fullName evidence="1">Uncharacterized protein</fullName>
    </submittedName>
</protein>
<organism evidence="1">
    <name type="scientific">Solanum lycopersicum</name>
    <name type="common">Tomato</name>
    <name type="synonym">Lycopersicon esculentum</name>
    <dbReference type="NCBI Taxonomy" id="4081"/>
    <lineage>
        <taxon>Eukaryota</taxon>
        <taxon>Viridiplantae</taxon>
        <taxon>Streptophyta</taxon>
        <taxon>Embryophyta</taxon>
        <taxon>Tracheophyta</taxon>
        <taxon>Spermatophyta</taxon>
        <taxon>Magnoliopsida</taxon>
        <taxon>eudicotyledons</taxon>
        <taxon>Gunneridae</taxon>
        <taxon>Pentapetalae</taxon>
        <taxon>asterids</taxon>
        <taxon>lamiids</taxon>
        <taxon>Solanales</taxon>
        <taxon>Solanaceae</taxon>
        <taxon>Solanoideae</taxon>
        <taxon>Solaneae</taxon>
        <taxon>Solanum</taxon>
        <taxon>Solanum subgen. Lycopersicon</taxon>
    </lineage>
</organism>
<name>A0A3Q7GT82_SOLLC</name>
<dbReference type="InParanoid" id="A0A3Q7GT82"/>
<sequence>MSISSASESDSDIEDIIFCVAAVEHIKQVKREHRLLRRTQQHTSRPGLCWCN</sequence>
<keyword evidence="2" id="KW-1185">Reference proteome</keyword>
<dbReference type="Gramene" id="Solyc06g010040.3.1">
    <property type="protein sequence ID" value="Solyc06g010040.3.1"/>
    <property type="gene ID" value="Solyc06g010040.3"/>
</dbReference>
<dbReference type="EnsemblPlants" id="Solyc06g010040.3.1">
    <property type="protein sequence ID" value="Solyc06g010040.3.1"/>
    <property type="gene ID" value="Solyc06g010040.3"/>
</dbReference>
<accession>A0A3Q7GT82</accession>